<reference evidence="9" key="1">
    <citation type="submission" date="2021-12" db="EMBL/GenBank/DDBJ databases">
        <title>Black yeast isolated from Biological Soil Crust.</title>
        <authorList>
            <person name="Kurbessoian T."/>
        </authorList>
    </citation>
    <scope>NUCLEOTIDE SEQUENCE</scope>
    <source>
        <strain evidence="9">CCFEE 5208</strain>
    </source>
</reference>
<sequence>MDRLRRLWQTEQLYEPLSDNTADSNAQDHPTRSRGSKRGFSYINYTIFFLLGMSMLWAWNMFLAAGPYFQMRFRGDAWIFENFQASEISVSTATNLVAVLVLARLQANASYPGRILSSLVINTGVFMMLSLFTKAFLDITARGYFGILMVAMFSASLATGLCQNGVFAYVSGFGEPRYTQGIMTGQAVAGVLPCIAQIVSVLSISSPENAPRHRDSPRDNTAPPSPAPPEVQPNSAFAYFLTATIISVTTLLAFGYFLARTGRQSGTLQNADNPEESSDEPETRKTVPLLVLLSKLRWPASAVFVTFAITMVSPVFTQRIVSVRPPSQQPAILQPACFIPLAYLFWNTGDLVGRLLTAIPSLSLVRRPKLLLFLAGSRIIFPGLYYLCNIRGRGAVVNSDFFYLVIVQLLSGITNGYLGSICMIGASEWVVPEEREAAGGFMGLCLVAGLTPRKPTLPHAGLKHYATYDSITLGVLVPVVVDDKHPHPRILIDDEDTTYRQQRLHAYVTIASLPKPGVGRGDGHPTLIELISSDKTQKTLAELPTLMRYVEAKTPEPEKSCLLDEPHFDYRGGSVDTPEVWIGREALGPAFGRSSVCSIAMVR</sequence>
<proteinExistence type="inferred from homology"/>
<evidence type="ECO:0000256" key="6">
    <source>
        <dbReference type="ARBA" id="ARBA00023136"/>
    </source>
</evidence>
<dbReference type="GO" id="GO:0015205">
    <property type="term" value="F:nucleobase transmembrane transporter activity"/>
    <property type="evidence" value="ECO:0007669"/>
    <property type="project" value="TreeGrafter"/>
</dbReference>
<evidence type="ECO:0000256" key="1">
    <source>
        <dbReference type="ARBA" id="ARBA00004141"/>
    </source>
</evidence>
<feature type="transmembrane region" description="Helical" evidence="8">
    <location>
        <begin position="42"/>
        <end position="63"/>
    </location>
</feature>
<evidence type="ECO:0000256" key="5">
    <source>
        <dbReference type="ARBA" id="ARBA00022989"/>
    </source>
</evidence>
<evidence type="ECO:0000256" key="4">
    <source>
        <dbReference type="ARBA" id="ARBA00022692"/>
    </source>
</evidence>
<comment type="subcellular location">
    <subcellularLocation>
        <location evidence="1">Membrane</location>
        <topology evidence="1">Multi-pass membrane protein</topology>
    </subcellularLocation>
</comment>
<keyword evidence="4 8" id="KW-0812">Transmembrane</keyword>
<gene>
    <name evidence="9" type="ORF">LTR82_003714</name>
</gene>
<evidence type="ECO:0000256" key="2">
    <source>
        <dbReference type="ARBA" id="ARBA00007965"/>
    </source>
</evidence>
<accession>A0AAN6JCV8</accession>
<feature type="transmembrane region" description="Helical" evidence="8">
    <location>
        <begin position="115"/>
        <end position="137"/>
    </location>
</feature>
<dbReference type="InterPro" id="IPR002259">
    <property type="entry name" value="Eqnu_transpt"/>
</dbReference>
<feature type="transmembrane region" description="Helical" evidence="8">
    <location>
        <begin position="182"/>
        <end position="204"/>
    </location>
</feature>
<dbReference type="GO" id="GO:0000329">
    <property type="term" value="C:fungal-type vacuole membrane"/>
    <property type="evidence" value="ECO:0007669"/>
    <property type="project" value="TreeGrafter"/>
</dbReference>
<organism evidence="9 10">
    <name type="scientific">Friedmanniomyces endolithicus</name>
    <dbReference type="NCBI Taxonomy" id="329885"/>
    <lineage>
        <taxon>Eukaryota</taxon>
        <taxon>Fungi</taxon>
        <taxon>Dikarya</taxon>
        <taxon>Ascomycota</taxon>
        <taxon>Pezizomycotina</taxon>
        <taxon>Dothideomycetes</taxon>
        <taxon>Dothideomycetidae</taxon>
        <taxon>Mycosphaerellales</taxon>
        <taxon>Teratosphaeriaceae</taxon>
        <taxon>Friedmanniomyces</taxon>
    </lineage>
</organism>
<comment type="similarity">
    <text evidence="2">Belongs to the SLC29A/ENT transporter (TC 2.A.57) family.</text>
</comment>
<dbReference type="PANTHER" id="PTHR10332">
    <property type="entry name" value="EQUILIBRATIVE NUCLEOSIDE TRANSPORTER"/>
    <property type="match status" value="1"/>
</dbReference>
<evidence type="ECO:0000256" key="7">
    <source>
        <dbReference type="SAM" id="MobiDB-lite"/>
    </source>
</evidence>
<keyword evidence="6 8" id="KW-0472">Membrane</keyword>
<evidence type="ECO:0000256" key="8">
    <source>
        <dbReference type="SAM" id="Phobius"/>
    </source>
</evidence>
<evidence type="ECO:0000313" key="10">
    <source>
        <dbReference type="Proteomes" id="UP001168146"/>
    </source>
</evidence>
<dbReference type="AlphaFoldDB" id="A0AAN6JCV8"/>
<dbReference type="GO" id="GO:0005886">
    <property type="term" value="C:plasma membrane"/>
    <property type="evidence" value="ECO:0007669"/>
    <property type="project" value="TreeGrafter"/>
</dbReference>
<name>A0AAN6JCV8_9PEZI</name>
<dbReference type="GO" id="GO:0034257">
    <property type="term" value="F:nicotinamide riboside transmembrane transporter activity"/>
    <property type="evidence" value="ECO:0007669"/>
    <property type="project" value="TreeGrafter"/>
</dbReference>
<comment type="caution">
    <text evidence="9">The sequence shown here is derived from an EMBL/GenBank/DDBJ whole genome shotgun (WGS) entry which is preliminary data.</text>
</comment>
<dbReference type="PRINTS" id="PR01130">
    <property type="entry name" value="DERENTRNSPRT"/>
</dbReference>
<feature type="transmembrane region" description="Helical" evidence="8">
    <location>
        <begin position="143"/>
        <end position="170"/>
    </location>
</feature>
<dbReference type="Pfam" id="PF01733">
    <property type="entry name" value="Nucleoside_tran"/>
    <property type="match status" value="1"/>
</dbReference>
<dbReference type="PANTHER" id="PTHR10332:SF88">
    <property type="entry name" value="EQUILIBRATIVE NUCLEOSIDE TRANSPORTER 1, ISOFORM A"/>
    <property type="match status" value="1"/>
</dbReference>
<keyword evidence="3" id="KW-0813">Transport</keyword>
<evidence type="ECO:0008006" key="11">
    <source>
        <dbReference type="Google" id="ProtNLM"/>
    </source>
</evidence>
<keyword evidence="5 8" id="KW-1133">Transmembrane helix</keyword>
<evidence type="ECO:0000256" key="3">
    <source>
        <dbReference type="ARBA" id="ARBA00022448"/>
    </source>
</evidence>
<feature type="region of interest" description="Disordered" evidence="7">
    <location>
        <begin position="207"/>
        <end position="229"/>
    </location>
</feature>
<evidence type="ECO:0000313" key="9">
    <source>
        <dbReference type="EMBL" id="KAK0325431.1"/>
    </source>
</evidence>
<feature type="transmembrane region" description="Helical" evidence="8">
    <location>
        <begin position="236"/>
        <end position="259"/>
    </location>
</feature>
<dbReference type="EMBL" id="JASUXU010000007">
    <property type="protein sequence ID" value="KAK0325431.1"/>
    <property type="molecule type" value="Genomic_DNA"/>
</dbReference>
<dbReference type="Proteomes" id="UP001168146">
    <property type="component" value="Unassembled WGS sequence"/>
</dbReference>
<protein>
    <recommendedName>
        <fullName evidence="11">Nucleoside transporter</fullName>
    </recommendedName>
</protein>